<sequence>MNKTCHELHSLKQTLTTTTTSLCYNCPLTTATGSHSTTTFSPRASQTTLSPTDGNRSVSFPVGDKRPTVSRAANEMDTFFNNNVN</sequence>
<evidence type="ECO:0000313" key="2">
    <source>
        <dbReference type="EMBL" id="KAH3862797.1"/>
    </source>
</evidence>
<evidence type="ECO:0000256" key="1">
    <source>
        <dbReference type="SAM" id="MobiDB-lite"/>
    </source>
</evidence>
<gene>
    <name evidence="2" type="ORF">DPMN_025771</name>
</gene>
<proteinExistence type="predicted"/>
<reference evidence="2" key="2">
    <citation type="submission" date="2020-11" db="EMBL/GenBank/DDBJ databases">
        <authorList>
            <person name="McCartney M.A."/>
            <person name="Auch B."/>
            <person name="Kono T."/>
            <person name="Mallez S."/>
            <person name="Becker A."/>
            <person name="Gohl D.M."/>
            <person name="Silverstein K.A.T."/>
            <person name="Koren S."/>
            <person name="Bechman K.B."/>
            <person name="Herman A."/>
            <person name="Abrahante J.E."/>
            <person name="Garbe J."/>
        </authorList>
    </citation>
    <scope>NUCLEOTIDE SEQUENCE</scope>
    <source>
        <strain evidence="2">Duluth1</strain>
        <tissue evidence="2">Whole animal</tissue>
    </source>
</reference>
<evidence type="ECO:0000313" key="3">
    <source>
        <dbReference type="Proteomes" id="UP000828390"/>
    </source>
</evidence>
<feature type="compositionally biased region" description="Polar residues" evidence="1">
    <location>
        <begin position="42"/>
        <end position="58"/>
    </location>
</feature>
<reference evidence="2" key="1">
    <citation type="journal article" date="2019" name="bioRxiv">
        <title>The Genome of the Zebra Mussel, Dreissena polymorpha: A Resource for Invasive Species Research.</title>
        <authorList>
            <person name="McCartney M.A."/>
            <person name="Auch B."/>
            <person name="Kono T."/>
            <person name="Mallez S."/>
            <person name="Zhang Y."/>
            <person name="Obille A."/>
            <person name="Becker A."/>
            <person name="Abrahante J.E."/>
            <person name="Garbe J."/>
            <person name="Badalamenti J.P."/>
            <person name="Herman A."/>
            <person name="Mangelson H."/>
            <person name="Liachko I."/>
            <person name="Sullivan S."/>
            <person name="Sone E.D."/>
            <person name="Koren S."/>
            <person name="Silverstein K.A.T."/>
            <person name="Beckman K.B."/>
            <person name="Gohl D.M."/>
        </authorList>
    </citation>
    <scope>NUCLEOTIDE SEQUENCE</scope>
    <source>
        <strain evidence="2">Duluth1</strain>
        <tissue evidence="2">Whole animal</tissue>
    </source>
</reference>
<accession>A0A9D4LS71</accession>
<dbReference type="Proteomes" id="UP000828390">
    <property type="component" value="Unassembled WGS sequence"/>
</dbReference>
<comment type="caution">
    <text evidence="2">The sequence shown here is derived from an EMBL/GenBank/DDBJ whole genome shotgun (WGS) entry which is preliminary data.</text>
</comment>
<name>A0A9D4LS71_DREPO</name>
<protein>
    <submittedName>
        <fullName evidence="2">Uncharacterized protein</fullName>
    </submittedName>
</protein>
<organism evidence="2 3">
    <name type="scientific">Dreissena polymorpha</name>
    <name type="common">Zebra mussel</name>
    <name type="synonym">Mytilus polymorpha</name>
    <dbReference type="NCBI Taxonomy" id="45954"/>
    <lineage>
        <taxon>Eukaryota</taxon>
        <taxon>Metazoa</taxon>
        <taxon>Spiralia</taxon>
        <taxon>Lophotrochozoa</taxon>
        <taxon>Mollusca</taxon>
        <taxon>Bivalvia</taxon>
        <taxon>Autobranchia</taxon>
        <taxon>Heteroconchia</taxon>
        <taxon>Euheterodonta</taxon>
        <taxon>Imparidentia</taxon>
        <taxon>Neoheterodontei</taxon>
        <taxon>Myida</taxon>
        <taxon>Dreissenoidea</taxon>
        <taxon>Dreissenidae</taxon>
        <taxon>Dreissena</taxon>
    </lineage>
</organism>
<keyword evidence="3" id="KW-1185">Reference proteome</keyword>
<feature type="region of interest" description="Disordered" evidence="1">
    <location>
        <begin position="33"/>
        <end position="66"/>
    </location>
</feature>
<dbReference type="AlphaFoldDB" id="A0A9D4LS71"/>
<dbReference type="EMBL" id="JAIWYP010000002">
    <property type="protein sequence ID" value="KAH3862797.1"/>
    <property type="molecule type" value="Genomic_DNA"/>
</dbReference>